<evidence type="ECO:0000256" key="3">
    <source>
        <dbReference type="ARBA" id="ARBA00013571"/>
    </source>
</evidence>
<evidence type="ECO:0000256" key="11">
    <source>
        <dbReference type="ARBA" id="ARBA00030422"/>
    </source>
</evidence>
<evidence type="ECO:0000313" key="15">
    <source>
        <dbReference type="Proteomes" id="UP000194127"/>
    </source>
</evidence>
<dbReference type="InterPro" id="IPR036869">
    <property type="entry name" value="J_dom_sf"/>
</dbReference>
<dbReference type="GO" id="GO:0005744">
    <property type="term" value="C:TIM23 mitochondrial import inner membrane translocase complex"/>
    <property type="evidence" value="ECO:0007669"/>
    <property type="project" value="InterPro"/>
</dbReference>
<evidence type="ECO:0000256" key="10">
    <source>
        <dbReference type="ARBA" id="ARBA00023136"/>
    </source>
</evidence>
<evidence type="ECO:0000256" key="13">
    <source>
        <dbReference type="SAM" id="MobiDB-lite"/>
    </source>
</evidence>
<feature type="compositionally biased region" description="Basic and acidic residues" evidence="13">
    <location>
        <begin position="129"/>
        <end position="139"/>
    </location>
</feature>
<dbReference type="GeneID" id="36333464"/>
<dbReference type="AlphaFoldDB" id="A0A1X6NBT2"/>
<dbReference type="Pfam" id="PF03656">
    <property type="entry name" value="Pam16"/>
    <property type="match status" value="1"/>
</dbReference>
<evidence type="ECO:0000256" key="5">
    <source>
        <dbReference type="ARBA" id="ARBA00022448"/>
    </source>
</evidence>
<proteinExistence type="inferred from homology"/>
<keyword evidence="8" id="KW-0811">Translocation</keyword>
<dbReference type="Gene3D" id="1.10.287.110">
    <property type="entry name" value="DnaJ domain"/>
    <property type="match status" value="1"/>
</dbReference>
<evidence type="ECO:0000256" key="4">
    <source>
        <dbReference type="ARBA" id="ARBA00020721"/>
    </source>
</evidence>
<evidence type="ECO:0000256" key="12">
    <source>
        <dbReference type="ARBA" id="ARBA00031407"/>
    </source>
</evidence>
<feature type="region of interest" description="Disordered" evidence="13">
    <location>
        <begin position="129"/>
        <end position="167"/>
    </location>
</feature>
<feature type="compositionally biased region" description="Pro residues" evidence="13">
    <location>
        <begin position="98"/>
        <end position="107"/>
    </location>
</feature>
<dbReference type="Proteomes" id="UP000194127">
    <property type="component" value="Unassembled WGS sequence"/>
</dbReference>
<protein>
    <recommendedName>
        <fullName evidence="4">Mitochondrial import inner membrane translocase subunit TIM16</fullName>
    </recommendedName>
    <alternativeName>
        <fullName evidence="3">Mitochondrial import inner membrane translocase subunit tim16</fullName>
    </alternativeName>
    <alternativeName>
        <fullName evidence="11 12">Presequence translocated-associated motor subunit PAM16</fullName>
    </alternativeName>
</protein>
<evidence type="ECO:0000256" key="6">
    <source>
        <dbReference type="ARBA" id="ARBA00022792"/>
    </source>
</evidence>
<evidence type="ECO:0000256" key="9">
    <source>
        <dbReference type="ARBA" id="ARBA00023128"/>
    </source>
</evidence>
<keyword evidence="10" id="KW-0472">Membrane</keyword>
<sequence>MSSPKVIVQIAVAGAQILGKAFLAAGRQAVQNAKHRPEGGISGDVAGVQNATSGSITDKLTRDHRMTLDEARLILNLKKEDPAESVLQHYEHLFKANSPPPAPPKPAPGTRATPPLAYSHYVQSKVVRARERIDAELKAAEQPPASPPPPASPADASSTQSGGKPSS</sequence>
<dbReference type="OrthoDB" id="10262892at2759"/>
<keyword evidence="15" id="KW-1185">Reference proteome</keyword>
<name>A0A1X6NBT2_9APHY</name>
<accession>A0A1X6NBT2</accession>
<keyword evidence="7" id="KW-0653">Protein transport</keyword>
<evidence type="ECO:0000256" key="7">
    <source>
        <dbReference type="ARBA" id="ARBA00022927"/>
    </source>
</evidence>
<keyword evidence="5" id="KW-0813">Transport</keyword>
<dbReference type="STRING" id="670580.A0A1X6NBT2"/>
<evidence type="ECO:0000313" key="14">
    <source>
        <dbReference type="EMBL" id="OSX66088.1"/>
    </source>
</evidence>
<evidence type="ECO:0000256" key="1">
    <source>
        <dbReference type="ARBA" id="ARBA00004637"/>
    </source>
</evidence>
<feature type="region of interest" description="Disordered" evidence="13">
    <location>
        <begin position="90"/>
        <end position="117"/>
    </location>
</feature>
<comment type="subcellular location">
    <subcellularLocation>
        <location evidence="1">Mitochondrion inner membrane</location>
        <topology evidence="1">Peripheral membrane protein</topology>
    </subcellularLocation>
</comment>
<keyword evidence="6" id="KW-0999">Mitochondrion inner membrane</keyword>
<evidence type="ECO:0000256" key="2">
    <source>
        <dbReference type="ARBA" id="ARBA00008817"/>
    </source>
</evidence>
<organism evidence="14 15">
    <name type="scientific">Postia placenta MAD-698-R-SB12</name>
    <dbReference type="NCBI Taxonomy" id="670580"/>
    <lineage>
        <taxon>Eukaryota</taxon>
        <taxon>Fungi</taxon>
        <taxon>Dikarya</taxon>
        <taxon>Basidiomycota</taxon>
        <taxon>Agaricomycotina</taxon>
        <taxon>Agaricomycetes</taxon>
        <taxon>Polyporales</taxon>
        <taxon>Adustoporiaceae</taxon>
        <taxon>Rhodonia</taxon>
    </lineage>
</organism>
<dbReference type="RefSeq" id="XP_024342882.1">
    <property type="nucleotide sequence ID" value="XM_024488515.1"/>
</dbReference>
<dbReference type="GO" id="GO:0030150">
    <property type="term" value="P:protein import into mitochondrial matrix"/>
    <property type="evidence" value="ECO:0007669"/>
    <property type="project" value="InterPro"/>
</dbReference>
<dbReference type="InterPro" id="IPR005341">
    <property type="entry name" value="Tim16"/>
</dbReference>
<evidence type="ECO:0000256" key="8">
    <source>
        <dbReference type="ARBA" id="ARBA00023010"/>
    </source>
</evidence>
<dbReference type="PANTHER" id="PTHR12388:SF0">
    <property type="entry name" value="MITOCHONDRIAL IMPORT INNER MEMBRANE TRANSLOCASE SUBUNIT TIM16"/>
    <property type="match status" value="1"/>
</dbReference>
<keyword evidence="9" id="KW-0496">Mitochondrion</keyword>
<gene>
    <name evidence="14" type="ORF">POSPLADRAFT_1177510</name>
</gene>
<dbReference type="PANTHER" id="PTHR12388">
    <property type="entry name" value="MITOCHONDRIA ASSOCIATED GRANULOCYTE MACROPHAGE CSF SIGNALING MOLECULE"/>
    <property type="match status" value="1"/>
</dbReference>
<comment type="similarity">
    <text evidence="2">Belongs to the TIM16/PAM16 family.</text>
</comment>
<reference evidence="14 15" key="1">
    <citation type="submission" date="2017-04" db="EMBL/GenBank/DDBJ databases">
        <title>Genome Sequence of the Model Brown-Rot Fungus Postia placenta SB12.</title>
        <authorList>
            <consortium name="DOE Joint Genome Institute"/>
            <person name="Gaskell J."/>
            <person name="Kersten P."/>
            <person name="Larrondo L.F."/>
            <person name="Canessa P."/>
            <person name="Martinez D."/>
            <person name="Hibbett D."/>
            <person name="Schmoll M."/>
            <person name="Kubicek C.P."/>
            <person name="Martinez A.T."/>
            <person name="Yadav J."/>
            <person name="Master E."/>
            <person name="Magnuson J.K."/>
            <person name="James T."/>
            <person name="Yaver D."/>
            <person name="Berka R."/>
            <person name="Labutti K."/>
            <person name="Lipzen A."/>
            <person name="Aerts A."/>
            <person name="Barry K."/>
            <person name="Henrissat B."/>
            <person name="Blanchette R."/>
            <person name="Grigoriev I."/>
            <person name="Cullen D."/>
        </authorList>
    </citation>
    <scope>NUCLEOTIDE SEQUENCE [LARGE SCALE GENOMIC DNA]</scope>
    <source>
        <strain evidence="14 15">MAD-698-R-SB12</strain>
    </source>
</reference>
<dbReference type="EMBL" id="KZ110592">
    <property type="protein sequence ID" value="OSX66088.1"/>
    <property type="molecule type" value="Genomic_DNA"/>
</dbReference>